<comment type="caution">
    <text evidence="2">The sequence shown here is derived from an EMBL/GenBank/DDBJ whole genome shotgun (WGS) entry which is preliminary data.</text>
</comment>
<dbReference type="Proteomes" id="UP001524478">
    <property type="component" value="Unassembled WGS sequence"/>
</dbReference>
<gene>
    <name evidence="2" type="ORF">NE686_17380</name>
</gene>
<proteinExistence type="predicted"/>
<dbReference type="RefSeq" id="WP_256312468.1">
    <property type="nucleotide sequence ID" value="NZ_JANGAC010000016.1"/>
</dbReference>
<feature type="transmembrane region" description="Helical" evidence="1">
    <location>
        <begin position="49"/>
        <end position="74"/>
    </location>
</feature>
<keyword evidence="1" id="KW-0812">Transmembrane</keyword>
<keyword evidence="1" id="KW-0472">Membrane</keyword>
<sequence length="75" mass="9149">MIKYRLIVDIIRFFGSALCIIEARRYILITYFLTDGVYGEDRKKYQTKILIYIVSFLILLCFWKIYGFLIKLYYI</sequence>
<reference evidence="2 3" key="1">
    <citation type="submission" date="2022-06" db="EMBL/GenBank/DDBJ databases">
        <title>Isolation of gut microbiota from human fecal samples.</title>
        <authorList>
            <person name="Pamer E.G."/>
            <person name="Barat B."/>
            <person name="Waligurski E."/>
            <person name="Medina S."/>
            <person name="Paddock L."/>
            <person name="Mostad J."/>
        </authorList>
    </citation>
    <scope>NUCLEOTIDE SEQUENCE [LARGE SCALE GENOMIC DNA]</scope>
    <source>
        <strain evidence="2 3">DFI.7.95</strain>
    </source>
</reference>
<evidence type="ECO:0000313" key="2">
    <source>
        <dbReference type="EMBL" id="MCQ4924878.1"/>
    </source>
</evidence>
<accession>A0ABT1SEG7</accession>
<evidence type="ECO:0000313" key="3">
    <source>
        <dbReference type="Proteomes" id="UP001524478"/>
    </source>
</evidence>
<dbReference type="EMBL" id="JANGAC010000016">
    <property type="protein sequence ID" value="MCQ4924878.1"/>
    <property type="molecule type" value="Genomic_DNA"/>
</dbReference>
<keyword evidence="3" id="KW-1185">Reference proteome</keyword>
<evidence type="ECO:0000256" key="1">
    <source>
        <dbReference type="SAM" id="Phobius"/>
    </source>
</evidence>
<protein>
    <submittedName>
        <fullName evidence="2">Uncharacterized protein</fullName>
    </submittedName>
</protein>
<name>A0ABT1SEG7_9FIRM</name>
<organism evidence="2 3">
    <name type="scientific">Tissierella carlieri</name>
    <dbReference type="NCBI Taxonomy" id="689904"/>
    <lineage>
        <taxon>Bacteria</taxon>
        <taxon>Bacillati</taxon>
        <taxon>Bacillota</taxon>
        <taxon>Tissierellia</taxon>
        <taxon>Tissierellales</taxon>
        <taxon>Tissierellaceae</taxon>
        <taxon>Tissierella</taxon>
    </lineage>
</organism>
<keyword evidence="1" id="KW-1133">Transmembrane helix</keyword>